<accession>A0A1H8A128</accession>
<dbReference type="AlphaFoldDB" id="A0A1H8A128"/>
<evidence type="ECO:0000313" key="1">
    <source>
        <dbReference type="EMBL" id="SEM63548.1"/>
    </source>
</evidence>
<proteinExistence type="predicted"/>
<dbReference type="OrthoDB" id="5678761at2"/>
<organism evidence="1 2">
    <name type="scientific">Phocoenobacter skyensis</name>
    <dbReference type="NCBI Taxonomy" id="97481"/>
    <lineage>
        <taxon>Bacteria</taxon>
        <taxon>Pseudomonadati</taxon>
        <taxon>Pseudomonadota</taxon>
        <taxon>Gammaproteobacteria</taxon>
        <taxon>Pasteurellales</taxon>
        <taxon>Pasteurellaceae</taxon>
        <taxon>Phocoenobacter</taxon>
    </lineage>
</organism>
<name>A0A1H8A128_9PAST</name>
<dbReference type="GeneID" id="83544502"/>
<dbReference type="Proteomes" id="UP000198883">
    <property type="component" value="Unassembled WGS sequence"/>
</dbReference>
<sequence>MKLSDFNIVKASENTHTFAIVNPVTGEETDGLISIYGSESDVVRKFQAKQLRKLQKKEFENSRTRKQKFTELEELRQTTLENAVVRVAGWENIEWEDEKLEFNEENARKVLKNCPWLCEQIVEQSDDIGNFIKA</sequence>
<dbReference type="EMBL" id="FOBN01000033">
    <property type="protein sequence ID" value="SEM63548.1"/>
    <property type="molecule type" value="Genomic_DNA"/>
</dbReference>
<dbReference type="RefSeq" id="WP_090923276.1">
    <property type="nucleotide sequence ID" value="NZ_CP016180.1"/>
</dbReference>
<reference evidence="2" key="1">
    <citation type="submission" date="2016-10" db="EMBL/GenBank/DDBJ databases">
        <authorList>
            <person name="Varghese N."/>
            <person name="Submissions S."/>
        </authorList>
    </citation>
    <scope>NUCLEOTIDE SEQUENCE [LARGE SCALE GENOMIC DNA]</scope>
    <source>
        <strain evidence="2">DSM 24204</strain>
    </source>
</reference>
<gene>
    <name evidence="1" type="ORF">SAMN05444853_1339</name>
</gene>
<protein>
    <submittedName>
        <fullName evidence="1">Uncharacterized protein</fullName>
    </submittedName>
</protein>
<evidence type="ECO:0000313" key="2">
    <source>
        <dbReference type="Proteomes" id="UP000198883"/>
    </source>
</evidence>
<dbReference type="STRING" id="97481.SAMN05444853_1339"/>